<evidence type="ECO:0000313" key="3">
    <source>
        <dbReference type="EMBL" id="SEH99762.1"/>
    </source>
</evidence>
<sequence>MSGYLDLTNGIPSHDTFNRFFSLFSPEKFQTLFIGWLHELLNIKTEAENQVAIDGKSSKLMASKNNTMLHLLNAYLVDKQCILGQVKTEDKSNEITAIPMLLEILELTGAIVSIDAMGCQKNIAEKIIEKQADYFLAVKQNLKILYEDIESAFLVFKKTDDNYYLSEEINGSRVETRTCKVIEDLSHLSTGIEWKGLKKVVMIQTQTYLKSENKTRSENRFYITSKETSAENYLKISRNHWAIENNLHWSLDVILGEDKSRKRTNNVAEKFSVILKVIIKLLQEKQALNKKISIKRMRKMAAWNLDYLNELIKF</sequence>
<evidence type="ECO:0000259" key="1">
    <source>
        <dbReference type="Pfam" id="PF01609"/>
    </source>
</evidence>
<protein>
    <submittedName>
        <fullName evidence="3">DDE_Tnp_1-associated</fullName>
    </submittedName>
</protein>
<dbReference type="NCBIfam" id="NF033564">
    <property type="entry name" value="transpos_ISAs1"/>
    <property type="match status" value="1"/>
</dbReference>
<dbReference type="Proteomes" id="UP000199634">
    <property type="component" value="Unassembled WGS sequence"/>
</dbReference>
<gene>
    <name evidence="3" type="ORF">SAMN02927937_02637</name>
</gene>
<dbReference type="InterPro" id="IPR032806">
    <property type="entry name" value="YbfD_N"/>
</dbReference>
<dbReference type="InterPro" id="IPR047647">
    <property type="entry name" value="ISAs1_transpos"/>
</dbReference>
<keyword evidence="4" id="KW-1185">Reference proteome</keyword>
<organism evidence="3 4">
    <name type="scientific">Paenimyroides marinum</name>
    <dbReference type="NCBI Taxonomy" id="1159016"/>
    <lineage>
        <taxon>Bacteria</taxon>
        <taxon>Pseudomonadati</taxon>
        <taxon>Bacteroidota</taxon>
        <taxon>Flavobacteriia</taxon>
        <taxon>Flavobacteriales</taxon>
        <taxon>Flavobacteriaceae</taxon>
        <taxon>Paenimyroides</taxon>
    </lineage>
</organism>
<dbReference type="PANTHER" id="PTHR30298:SF0">
    <property type="entry name" value="PROTEIN YBFL-RELATED"/>
    <property type="match status" value="1"/>
</dbReference>
<proteinExistence type="predicted"/>
<accession>A0A1H6ME49</accession>
<feature type="domain" description="H repeat-associated protein N-terminal" evidence="2">
    <location>
        <begin position="3"/>
        <end position="37"/>
    </location>
</feature>
<dbReference type="InterPro" id="IPR051698">
    <property type="entry name" value="Transposase_11-like"/>
</dbReference>
<dbReference type="InterPro" id="IPR002559">
    <property type="entry name" value="Transposase_11"/>
</dbReference>
<feature type="domain" description="Transposase IS4-like" evidence="1">
    <location>
        <begin position="51"/>
        <end position="275"/>
    </location>
</feature>
<reference evidence="3 4" key="1">
    <citation type="submission" date="2016-10" db="EMBL/GenBank/DDBJ databases">
        <authorList>
            <person name="de Groot N.N."/>
        </authorList>
    </citation>
    <scope>NUCLEOTIDE SEQUENCE [LARGE SCALE GENOMIC DNA]</scope>
    <source>
        <strain evidence="3 4">CGMCC 1.10825</strain>
    </source>
</reference>
<evidence type="ECO:0000313" key="4">
    <source>
        <dbReference type="Proteomes" id="UP000199634"/>
    </source>
</evidence>
<dbReference type="AlphaFoldDB" id="A0A1H6ME49"/>
<dbReference type="PANTHER" id="PTHR30298">
    <property type="entry name" value="H REPEAT-ASSOCIATED PREDICTED TRANSPOSASE"/>
    <property type="match status" value="1"/>
</dbReference>
<dbReference type="EMBL" id="FNXE01000052">
    <property type="protein sequence ID" value="SEH99762.1"/>
    <property type="molecule type" value="Genomic_DNA"/>
</dbReference>
<dbReference type="GO" id="GO:0006313">
    <property type="term" value="P:DNA transposition"/>
    <property type="evidence" value="ECO:0007669"/>
    <property type="project" value="InterPro"/>
</dbReference>
<evidence type="ECO:0000259" key="2">
    <source>
        <dbReference type="Pfam" id="PF13808"/>
    </source>
</evidence>
<dbReference type="GO" id="GO:0004803">
    <property type="term" value="F:transposase activity"/>
    <property type="evidence" value="ECO:0007669"/>
    <property type="project" value="InterPro"/>
</dbReference>
<dbReference type="Pfam" id="PF13808">
    <property type="entry name" value="DDE_Tnp_1_assoc"/>
    <property type="match status" value="1"/>
</dbReference>
<dbReference type="GO" id="GO:0003677">
    <property type="term" value="F:DNA binding"/>
    <property type="evidence" value="ECO:0007669"/>
    <property type="project" value="InterPro"/>
</dbReference>
<dbReference type="Pfam" id="PF01609">
    <property type="entry name" value="DDE_Tnp_1"/>
    <property type="match status" value="1"/>
</dbReference>
<name>A0A1H6ME49_9FLAO</name>